<feature type="transmembrane region" description="Helical" evidence="1">
    <location>
        <begin position="100"/>
        <end position="118"/>
    </location>
</feature>
<dbReference type="Proteomes" id="UP001501521">
    <property type="component" value="Unassembled WGS sequence"/>
</dbReference>
<keyword evidence="1" id="KW-0472">Membrane</keyword>
<feature type="transmembrane region" description="Helical" evidence="1">
    <location>
        <begin position="70"/>
        <end position="94"/>
    </location>
</feature>
<evidence type="ECO:0000256" key="1">
    <source>
        <dbReference type="SAM" id="Phobius"/>
    </source>
</evidence>
<feature type="chain" id="PRO_5045393148" evidence="2">
    <location>
        <begin position="24"/>
        <end position="193"/>
    </location>
</feature>
<keyword evidence="1" id="KW-0812">Transmembrane</keyword>
<proteinExistence type="predicted"/>
<comment type="caution">
    <text evidence="3">The sequence shown here is derived from an EMBL/GenBank/DDBJ whole genome shotgun (WGS) entry which is preliminary data.</text>
</comment>
<organism evidence="3 4">
    <name type="scientific">Tessaracoccus lubricantis</name>
    <dbReference type="NCBI Taxonomy" id="545543"/>
    <lineage>
        <taxon>Bacteria</taxon>
        <taxon>Bacillati</taxon>
        <taxon>Actinomycetota</taxon>
        <taxon>Actinomycetes</taxon>
        <taxon>Propionibacteriales</taxon>
        <taxon>Propionibacteriaceae</taxon>
        <taxon>Tessaracoccus</taxon>
    </lineage>
</organism>
<evidence type="ECO:0000313" key="3">
    <source>
        <dbReference type="EMBL" id="GAA4898842.1"/>
    </source>
</evidence>
<gene>
    <name evidence="3" type="ORF">GCM10025789_16040</name>
</gene>
<protein>
    <submittedName>
        <fullName evidence="3">Uncharacterized protein</fullName>
    </submittedName>
</protein>
<keyword evidence="4" id="KW-1185">Reference proteome</keyword>
<feature type="transmembrane region" description="Helical" evidence="1">
    <location>
        <begin position="130"/>
        <end position="146"/>
    </location>
</feature>
<feature type="transmembrane region" description="Helical" evidence="1">
    <location>
        <begin position="40"/>
        <end position="58"/>
    </location>
</feature>
<feature type="transmembrane region" description="Helical" evidence="1">
    <location>
        <begin position="158"/>
        <end position="179"/>
    </location>
</feature>
<name>A0ABP9FLF5_9ACTN</name>
<sequence>MVLAAVLLAAVSLVSNMTTPAQLAGDVDGVLAVRLTLSKLANSGTAWAGLLVLAGRIVRDPRQAAAAGILSGWLSLAIHYGLGQLAGIFTPHIWAENLNWFLITGAVGAPLGLVGAATGRADGLGQLSRLVIPLGAVVEPFYRGMFAQPDVAPWPGVLSSMACGSVLAGLGAAGLVVALRRPAGRARSLDSAP</sequence>
<feature type="signal peptide" evidence="2">
    <location>
        <begin position="1"/>
        <end position="23"/>
    </location>
</feature>
<accession>A0ABP9FLF5</accession>
<keyword evidence="1" id="KW-1133">Transmembrane helix</keyword>
<keyword evidence="2" id="KW-0732">Signal</keyword>
<evidence type="ECO:0000313" key="4">
    <source>
        <dbReference type="Proteomes" id="UP001501521"/>
    </source>
</evidence>
<dbReference type="EMBL" id="BAABLV010000025">
    <property type="protein sequence ID" value="GAA4898842.1"/>
    <property type="molecule type" value="Genomic_DNA"/>
</dbReference>
<evidence type="ECO:0000256" key="2">
    <source>
        <dbReference type="SAM" id="SignalP"/>
    </source>
</evidence>
<reference evidence="4" key="1">
    <citation type="journal article" date="2019" name="Int. J. Syst. Evol. Microbiol.">
        <title>The Global Catalogue of Microorganisms (GCM) 10K type strain sequencing project: providing services to taxonomists for standard genome sequencing and annotation.</title>
        <authorList>
            <consortium name="The Broad Institute Genomics Platform"/>
            <consortium name="The Broad Institute Genome Sequencing Center for Infectious Disease"/>
            <person name="Wu L."/>
            <person name="Ma J."/>
        </authorList>
    </citation>
    <scope>NUCLEOTIDE SEQUENCE [LARGE SCALE GENOMIC DNA]</scope>
    <source>
        <strain evidence="4">JCM 19125</strain>
    </source>
</reference>